<keyword evidence="5" id="KW-0479">Metal-binding</keyword>
<dbReference type="PANTHER" id="PTHR23114">
    <property type="entry name" value="M7GPPPN-MRNA HYDROLASE"/>
    <property type="match status" value="1"/>
</dbReference>
<evidence type="ECO:0000256" key="10">
    <source>
        <dbReference type="ARBA" id="ARBA00078183"/>
    </source>
</evidence>
<comment type="cofactor">
    <cofactor evidence="1">
        <name>Mn(2+)</name>
        <dbReference type="ChEBI" id="CHEBI:29035"/>
    </cofactor>
</comment>
<evidence type="ECO:0000313" key="12">
    <source>
        <dbReference type="EMBL" id="KYM93666.1"/>
    </source>
</evidence>
<reference evidence="12 13" key="1">
    <citation type="submission" date="2016-03" db="EMBL/GenBank/DDBJ databases">
        <title>Cyphomyrmex costatus WGS genome.</title>
        <authorList>
            <person name="Nygaard S."/>
            <person name="Hu H."/>
            <person name="Boomsma J."/>
            <person name="Zhang G."/>
        </authorList>
    </citation>
    <scope>NUCLEOTIDE SEQUENCE [LARGE SCALE GENOMIC DNA]</scope>
    <source>
        <strain evidence="12">MS0001</strain>
        <tissue evidence="12">Whole body</tissue>
    </source>
</reference>
<evidence type="ECO:0000256" key="9">
    <source>
        <dbReference type="ARBA" id="ARBA00047661"/>
    </source>
</evidence>
<accession>A0A151I6D7</accession>
<keyword evidence="4" id="KW-0963">Cytoplasm</keyword>
<dbReference type="InterPro" id="IPR015797">
    <property type="entry name" value="NUDIX_hydrolase-like_dom_sf"/>
</dbReference>
<gene>
    <name evidence="12" type="ORF">ALC62_15735</name>
</gene>
<evidence type="ECO:0000256" key="7">
    <source>
        <dbReference type="ARBA" id="ARBA00022884"/>
    </source>
</evidence>
<keyword evidence="7" id="KW-0694">RNA-binding</keyword>
<dbReference type="Proteomes" id="UP000078542">
    <property type="component" value="Unassembled WGS sequence"/>
</dbReference>
<dbReference type="GO" id="GO:0046872">
    <property type="term" value="F:metal ion binding"/>
    <property type="evidence" value="ECO:0007669"/>
    <property type="project" value="UniProtKB-KW"/>
</dbReference>
<dbReference type="GO" id="GO:0140933">
    <property type="term" value="F:5'-(N(7)-methylguanosine 5'-triphospho)-[mRNA] hydrolase activity"/>
    <property type="evidence" value="ECO:0007669"/>
    <property type="project" value="UniProtKB-EC"/>
</dbReference>
<evidence type="ECO:0000256" key="8">
    <source>
        <dbReference type="ARBA" id="ARBA00023211"/>
    </source>
</evidence>
<dbReference type="AlphaFoldDB" id="A0A151I6D7"/>
<name>A0A151I6D7_9HYME</name>
<organism evidence="12 13">
    <name type="scientific">Cyphomyrmex costatus</name>
    <dbReference type="NCBI Taxonomy" id="456900"/>
    <lineage>
        <taxon>Eukaryota</taxon>
        <taxon>Metazoa</taxon>
        <taxon>Ecdysozoa</taxon>
        <taxon>Arthropoda</taxon>
        <taxon>Hexapoda</taxon>
        <taxon>Insecta</taxon>
        <taxon>Pterygota</taxon>
        <taxon>Neoptera</taxon>
        <taxon>Endopterygota</taxon>
        <taxon>Hymenoptera</taxon>
        <taxon>Apocrita</taxon>
        <taxon>Aculeata</taxon>
        <taxon>Formicoidea</taxon>
        <taxon>Formicidae</taxon>
        <taxon>Myrmicinae</taxon>
        <taxon>Cyphomyrmex</taxon>
    </lineage>
</organism>
<comment type="catalytic activity">
    <reaction evidence="9">
        <text>a 5'-end (N(7)-methyl 5'-triphosphoguanosine)-ribonucleoside in mRNA + H2O = N(7)-methyl-GDP + a 5'-end phospho-ribonucleoside in mRNA + 2 H(+)</text>
        <dbReference type="Rhea" id="RHEA:67484"/>
        <dbReference type="Rhea" id="RHEA-COMP:15692"/>
        <dbReference type="Rhea" id="RHEA-COMP:17167"/>
        <dbReference type="ChEBI" id="CHEBI:15377"/>
        <dbReference type="ChEBI" id="CHEBI:15378"/>
        <dbReference type="ChEBI" id="CHEBI:63714"/>
        <dbReference type="ChEBI" id="CHEBI:138282"/>
        <dbReference type="ChEBI" id="CHEBI:156461"/>
        <dbReference type="EC" id="3.6.1.62"/>
    </reaction>
    <physiologicalReaction direction="left-to-right" evidence="9">
        <dbReference type="Rhea" id="RHEA:67485"/>
    </physiologicalReaction>
</comment>
<dbReference type="Pfam" id="PF00293">
    <property type="entry name" value="NUDIX"/>
    <property type="match status" value="1"/>
</dbReference>
<keyword evidence="13" id="KW-1185">Reference proteome</keyword>
<sequence length="127" mass="15022">MLQQWKWHKQNILTFGAIILNEDMTKVILMQNYWENNNWGFPKGKIEKHEEPYKCAIREVKEAGFDISKSKILNNKVVRLYAVWGVPAKTKFQPIARQEIKDVDWSNIKDLPTTTHDVTTLIYECDR</sequence>
<dbReference type="FunFam" id="3.90.79.10:FF:000003">
    <property type="entry name" value="M7GpppN-mRNA hydrolase isoform 2"/>
    <property type="match status" value="1"/>
</dbReference>
<comment type="subcellular location">
    <subcellularLocation>
        <location evidence="2">Cytoplasm</location>
    </subcellularLocation>
</comment>
<dbReference type="GO" id="GO:0000290">
    <property type="term" value="P:deadenylation-dependent decapping of nuclear-transcribed mRNA"/>
    <property type="evidence" value="ECO:0007669"/>
    <property type="project" value="TreeGrafter"/>
</dbReference>
<comment type="similarity">
    <text evidence="3">Belongs to the Nudix hydrolase family. DCP2 subfamily.</text>
</comment>
<dbReference type="SUPFAM" id="SSF55811">
    <property type="entry name" value="Nudix"/>
    <property type="match status" value="1"/>
</dbReference>
<dbReference type="Gene3D" id="3.90.79.10">
    <property type="entry name" value="Nucleoside Triphosphate Pyrophosphohydrolase"/>
    <property type="match status" value="1"/>
</dbReference>
<proteinExistence type="inferred from homology"/>
<evidence type="ECO:0000256" key="2">
    <source>
        <dbReference type="ARBA" id="ARBA00004496"/>
    </source>
</evidence>
<dbReference type="GO" id="GO:0003723">
    <property type="term" value="F:RNA binding"/>
    <property type="evidence" value="ECO:0007669"/>
    <property type="project" value="UniProtKB-KW"/>
</dbReference>
<dbReference type="STRING" id="456900.A0A151I6D7"/>
<dbReference type="PANTHER" id="PTHR23114:SF17">
    <property type="entry name" value="M7GPPPN-MRNA HYDROLASE"/>
    <property type="match status" value="1"/>
</dbReference>
<dbReference type="GO" id="GO:0000932">
    <property type="term" value="C:P-body"/>
    <property type="evidence" value="ECO:0007669"/>
    <property type="project" value="TreeGrafter"/>
</dbReference>
<keyword evidence="8" id="KW-0464">Manganese</keyword>
<evidence type="ECO:0000256" key="1">
    <source>
        <dbReference type="ARBA" id="ARBA00001936"/>
    </source>
</evidence>
<evidence type="ECO:0000256" key="5">
    <source>
        <dbReference type="ARBA" id="ARBA00022723"/>
    </source>
</evidence>
<protein>
    <recommendedName>
        <fullName evidence="10">mRNA-decapping enzyme 2</fullName>
    </recommendedName>
</protein>
<evidence type="ECO:0000256" key="3">
    <source>
        <dbReference type="ARBA" id="ARBA00005279"/>
    </source>
</evidence>
<dbReference type="PROSITE" id="PS51462">
    <property type="entry name" value="NUDIX"/>
    <property type="match status" value="1"/>
</dbReference>
<dbReference type="EMBL" id="KQ978479">
    <property type="protein sequence ID" value="KYM93666.1"/>
    <property type="molecule type" value="Genomic_DNA"/>
</dbReference>
<dbReference type="InterPro" id="IPR000086">
    <property type="entry name" value="NUDIX_hydrolase_dom"/>
</dbReference>
<keyword evidence="6" id="KW-0378">Hydrolase</keyword>
<feature type="domain" description="Nudix hydrolase" evidence="11">
    <location>
        <begin position="10"/>
        <end position="127"/>
    </location>
</feature>
<evidence type="ECO:0000256" key="6">
    <source>
        <dbReference type="ARBA" id="ARBA00022801"/>
    </source>
</evidence>
<evidence type="ECO:0000313" key="13">
    <source>
        <dbReference type="Proteomes" id="UP000078542"/>
    </source>
</evidence>
<evidence type="ECO:0000259" key="11">
    <source>
        <dbReference type="PROSITE" id="PS51462"/>
    </source>
</evidence>
<evidence type="ECO:0000256" key="4">
    <source>
        <dbReference type="ARBA" id="ARBA00022490"/>
    </source>
</evidence>